<accession>A0A0R0FQY7</accession>
<reference evidence="1" key="3">
    <citation type="submission" date="2018-07" db="EMBL/GenBank/DDBJ databases">
        <title>WGS assembly of Glycine max.</title>
        <authorList>
            <person name="Schmutz J."/>
            <person name="Cannon S."/>
            <person name="Schlueter J."/>
            <person name="Ma J."/>
            <person name="Mitros T."/>
            <person name="Nelson W."/>
            <person name="Hyten D."/>
            <person name="Song Q."/>
            <person name="Thelen J."/>
            <person name="Cheng J."/>
            <person name="Xu D."/>
            <person name="Hellsten U."/>
            <person name="May G."/>
            <person name="Yu Y."/>
            <person name="Sakurai T."/>
            <person name="Umezawa T."/>
            <person name="Bhattacharyya M."/>
            <person name="Sandhu D."/>
            <person name="Valliyodan B."/>
            <person name="Lindquist E."/>
            <person name="Peto M."/>
            <person name="Grant D."/>
            <person name="Shu S."/>
            <person name="Goodstein D."/>
            <person name="Barry K."/>
            <person name="Futrell-Griggs M."/>
            <person name="Abernathy B."/>
            <person name="Du J."/>
            <person name="Tian Z."/>
            <person name="Zhu L."/>
            <person name="Gill N."/>
            <person name="Joshi T."/>
            <person name="Libault M."/>
            <person name="Sethuraman A."/>
            <person name="Zhang X."/>
            <person name="Shinozaki K."/>
            <person name="Nguyen H."/>
            <person name="Wing R."/>
            <person name="Cregan P."/>
            <person name="Specht J."/>
            <person name="Grimwood J."/>
            <person name="Rokhsar D."/>
            <person name="Stacey G."/>
            <person name="Shoemaker R."/>
            <person name="Jackson S."/>
        </authorList>
    </citation>
    <scope>NUCLEOTIDE SEQUENCE</scope>
    <source>
        <tissue evidence="1">Callus</tissue>
    </source>
</reference>
<accession>A0A2K7GK20</accession>
<keyword evidence="3" id="KW-1185">Reference proteome</keyword>
<name>A0A0R0FQY7_SOYBN</name>
<dbReference type="Gramene" id="KRH08305">
    <property type="protein sequence ID" value="KRH08305"/>
    <property type="gene ID" value="GLYMA_16G141400"/>
</dbReference>
<proteinExistence type="predicted"/>
<evidence type="ECO:0000313" key="1">
    <source>
        <dbReference type="EMBL" id="KRH08305.2"/>
    </source>
</evidence>
<dbReference type="Proteomes" id="UP000008827">
    <property type="component" value="Chromosome 16"/>
</dbReference>
<protein>
    <submittedName>
        <fullName evidence="1 2">Uncharacterized protein</fullName>
    </submittedName>
</protein>
<sequence>MSPTLVELDINTKPEINLTFKSICHNGGNSSVHEEISGATDHRDIPSLLQGRVGSSQGDGSTMISAVENKRESKPRSEGVLGVVNVRALCPTDLVGVKVVVQRDGVVENHYVSEVELARQFVCTFWGCHYCGRCIGCVASVVDDVVEEED</sequence>
<reference evidence="1 2" key="1">
    <citation type="journal article" date="2010" name="Nature">
        <title>Genome sequence of the palaeopolyploid soybean.</title>
        <authorList>
            <person name="Schmutz J."/>
            <person name="Cannon S.B."/>
            <person name="Schlueter J."/>
            <person name="Ma J."/>
            <person name="Mitros T."/>
            <person name="Nelson W."/>
            <person name="Hyten D.L."/>
            <person name="Song Q."/>
            <person name="Thelen J.J."/>
            <person name="Cheng J."/>
            <person name="Xu D."/>
            <person name="Hellsten U."/>
            <person name="May G.D."/>
            <person name="Yu Y."/>
            <person name="Sakurai T."/>
            <person name="Umezawa T."/>
            <person name="Bhattacharyya M.K."/>
            <person name="Sandhu D."/>
            <person name="Valliyodan B."/>
            <person name="Lindquist E."/>
            <person name="Peto M."/>
            <person name="Grant D."/>
            <person name="Shu S."/>
            <person name="Goodstein D."/>
            <person name="Barry K."/>
            <person name="Futrell-Griggs M."/>
            <person name="Abernathy B."/>
            <person name="Du J."/>
            <person name="Tian Z."/>
            <person name="Zhu L."/>
            <person name="Gill N."/>
            <person name="Joshi T."/>
            <person name="Libault M."/>
            <person name="Sethuraman A."/>
            <person name="Zhang X.-C."/>
            <person name="Shinozaki K."/>
            <person name="Nguyen H.T."/>
            <person name="Wing R.A."/>
            <person name="Cregan P."/>
            <person name="Specht J."/>
            <person name="Grimwood J."/>
            <person name="Rokhsar D."/>
            <person name="Stacey G."/>
            <person name="Shoemaker R.C."/>
            <person name="Jackson S.A."/>
        </authorList>
    </citation>
    <scope>NUCLEOTIDE SEQUENCE</scope>
    <source>
        <strain evidence="2">cv. Williams 82</strain>
        <tissue evidence="1">Callus</tissue>
    </source>
</reference>
<evidence type="ECO:0000313" key="3">
    <source>
        <dbReference type="Proteomes" id="UP000008827"/>
    </source>
</evidence>
<dbReference type="EnsemblPlants" id="KRH08305">
    <property type="protein sequence ID" value="KRH08305"/>
    <property type="gene ID" value="GLYMA_16G141400"/>
</dbReference>
<dbReference type="OMA" id="HIAKMEL"/>
<organism evidence="1">
    <name type="scientific">Glycine max</name>
    <name type="common">Soybean</name>
    <name type="synonym">Glycine hispida</name>
    <dbReference type="NCBI Taxonomy" id="3847"/>
    <lineage>
        <taxon>Eukaryota</taxon>
        <taxon>Viridiplantae</taxon>
        <taxon>Streptophyta</taxon>
        <taxon>Embryophyta</taxon>
        <taxon>Tracheophyta</taxon>
        <taxon>Spermatophyta</taxon>
        <taxon>Magnoliopsida</taxon>
        <taxon>eudicotyledons</taxon>
        <taxon>Gunneridae</taxon>
        <taxon>Pentapetalae</taxon>
        <taxon>rosids</taxon>
        <taxon>fabids</taxon>
        <taxon>Fabales</taxon>
        <taxon>Fabaceae</taxon>
        <taxon>Papilionoideae</taxon>
        <taxon>50 kb inversion clade</taxon>
        <taxon>NPAAA clade</taxon>
        <taxon>indigoferoid/millettioid clade</taxon>
        <taxon>Phaseoleae</taxon>
        <taxon>Glycine</taxon>
        <taxon>Glycine subgen. Soja</taxon>
    </lineage>
</organism>
<reference evidence="2" key="2">
    <citation type="submission" date="2018-02" db="UniProtKB">
        <authorList>
            <consortium name="EnsemblPlants"/>
        </authorList>
    </citation>
    <scope>IDENTIFICATION</scope>
    <source>
        <strain evidence="2">Williams 82</strain>
    </source>
</reference>
<evidence type="ECO:0000313" key="2">
    <source>
        <dbReference type="EnsemblPlants" id="KRH08305"/>
    </source>
</evidence>
<dbReference type="InParanoid" id="A0A0R0FQY7"/>
<dbReference type="EMBL" id="CM000849">
    <property type="protein sequence ID" value="KRH08305.2"/>
    <property type="molecule type" value="Genomic_DNA"/>
</dbReference>
<gene>
    <name evidence="1" type="ORF">GLYMA_16G141400</name>
</gene>
<dbReference type="AlphaFoldDB" id="A0A0R0FQY7"/>